<dbReference type="EMBL" id="CP136895">
    <property type="protein sequence ID" value="WOL12193.1"/>
    <property type="molecule type" value="Genomic_DNA"/>
</dbReference>
<keyword evidence="4" id="KW-1185">Reference proteome</keyword>
<evidence type="ECO:0000256" key="1">
    <source>
        <dbReference type="SAM" id="Coils"/>
    </source>
</evidence>
<feature type="signal peptide" evidence="2">
    <location>
        <begin position="1"/>
        <end position="22"/>
    </location>
</feature>
<keyword evidence="2" id="KW-0732">Signal</keyword>
<dbReference type="AlphaFoldDB" id="A0AAQ3QJW7"/>
<dbReference type="Proteomes" id="UP001327560">
    <property type="component" value="Chromosome 6"/>
</dbReference>
<keyword evidence="1" id="KW-0175">Coiled coil</keyword>
<gene>
    <name evidence="3" type="ORF">Cni_G20958</name>
</gene>
<name>A0AAQ3QJW7_9LILI</name>
<proteinExistence type="predicted"/>
<evidence type="ECO:0000313" key="3">
    <source>
        <dbReference type="EMBL" id="WOL12193.1"/>
    </source>
</evidence>
<evidence type="ECO:0000256" key="2">
    <source>
        <dbReference type="SAM" id="SignalP"/>
    </source>
</evidence>
<reference evidence="3 4" key="1">
    <citation type="submission" date="2023-10" db="EMBL/GenBank/DDBJ databases">
        <title>Chromosome-scale genome assembly provides insights into flower coloration mechanisms of Canna indica.</title>
        <authorList>
            <person name="Li C."/>
        </authorList>
    </citation>
    <scope>NUCLEOTIDE SEQUENCE [LARGE SCALE GENOMIC DNA]</scope>
    <source>
        <tissue evidence="3">Flower</tissue>
    </source>
</reference>
<accession>A0AAQ3QJW7</accession>
<protein>
    <submittedName>
        <fullName evidence="3">Uncharacterized protein</fullName>
    </submittedName>
</protein>
<organism evidence="3 4">
    <name type="scientific">Canna indica</name>
    <name type="common">Indian-shot</name>
    <dbReference type="NCBI Taxonomy" id="4628"/>
    <lineage>
        <taxon>Eukaryota</taxon>
        <taxon>Viridiplantae</taxon>
        <taxon>Streptophyta</taxon>
        <taxon>Embryophyta</taxon>
        <taxon>Tracheophyta</taxon>
        <taxon>Spermatophyta</taxon>
        <taxon>Magnoliopsida</taxon>
        <taxon>Liliopsida</taxon>
        <taxon>Zingiberales</taxon>
        <taxon>Cannaceae</taxon>
        <taxon>Canna</taxon>
    </lineage>
</organism>
<evidence type="ECO:0000313" key="4">
    <source>
        <dbReference type="Proteomes" id="UP001327560"/>
    </source>
</evidence>
<sequence>MKGEPHCLLMFLLLHAYGRVSRTEHDSDQVGGRRAWNKGPGRFRLHEGPSARSLWQASKDEATLEAIRVVSGDLGVVKKPRSEGQGWESPREPYEVKAWYVPCSWMHAYVKSEFMVTLNNAKKQVAEYQAKAEMLNNEMQHFEYDYV</sequence>
<feature type="chain" id="PRO_5043020714" evidence="2">
    <location>
        <begin position="23"/>
        <end position="147"/>
    </location>
</feature>
<feature type="coiled-coil region" evidence="1">
    <location>
        <begin position="111"/>
        <end position="145"/>
    </location>
</feature>